<keyword evidence="2" id="KW-1185">Reference proteome</keyword>
<accession>A0ACA9KCR5</accession>
<dbReference type="Proteomes" id="UP000789525">
    <property type="component" value="Unassembled WGS sequence"/>
</dbReference>
<gene>
    <name evidence="1" type="ORF">ACOLOM_LOCUS1324</name>
</gene>
<reference evidence="1" key="1">
    <citation type="submission" date="2021-06" db="EMBL/GenBank/DDBJ databases">
        <authorList>
            <person name="Kallberg Y."/>
            <person name="Tangrot J."/>
            <person name="Rosling A."/>
        </authorList>
    </citation>
    <scope>NUCLEOTIDE SEQUENCE</scope>
    <source>
        <strain evidence="1">CL356</strain>
    </source>
</reference>
<name>A0ACA9KCR5_9GLOM</name>
<evidence type="ECO:0000313" key="1">
    <source>
        <dbReference type="EMBL" id="CAG8464747.1"/>
    </source>
</evidence>
<protein>
    <submittedName>
        <fullName evidence="1">17382_t:CDS:1</fullName>
    </submittedName>
</protein>
<proteinExistence type="predicted"/>
<evidence type="ECO:0000313" key="2">
    <source>
        <dbReference type="Proteomes" id="UP000789525"/>
    </source>
</evidence>
<comment type="caution">
    <text evidence="1">The sequence shown here is derived from an EMBL/GenBank/DDBJ whole genome shotgun (WGS) entry which is preliminary data.</text>
</comment>
<sequence length="124" mass="14474">MEILSGEQEGRFDESAKRSHGTRVTLPFGVVRQGNNRKTPIIDEEGIYHSQTSPVTRCQKEVDIGAPMSEKEETRSTRRIDDQMENPKEIIERRWNRNNEEEARGSSWQRGRRRTPFCQMPDGR</sequence>
<organism evidence="1 2">
    <name type="scientific">Acaulospora colombiana</name>
    <dbReference type="NCBI Taxonomy" id="27376"/>
    <lineage>
        <taxon>Eukaryota</taxon>
        <taxon>Fungi</taxon>
        <taxon>Fungi incertae sedis</taxon>
        <taxon>Mucoromycota</taxon>
        <taxon>Glomeromycotina</taxon>
        <taxon>Glomeromycetes</taxon>
        <taxon>Diversisporales</taxon>
        <taxon>Acaulosporaceae</taxon>
        <taxon>Acaulospora</taxon>
    </lineage>
</organism>
<dbReference type="EMBL" id="CAJVPT010001551">
    <property type="protein sequence ID" value="CAG8464747.1"/>
    <property type="molecule type" value="Genomic_DNA"/>
</dbReference>